<feature type="domain" description="RNB" evidence="2">
    <location>
        <begin position="298"/>
        <end position="652"/>
    </location>
</feature>
<dbReference type="PANTHER" id="PTHR23355">
    <property type="entry name" value="RIBONUCLEASE"/>
    <property type="match status" value="1"/>
</dbReference>
<comment type="caution">
    <text evidence="3">The sequence shown here is derived from an EMBL/GenBank/DDBJ whole genome shotgun (WGS) entry which is preliminary data.</text>
</comment>
<dbReference type="InterPro" id="IPR001900">
    <property type="entry name" value="RNase_II/R"/>
</dbReference>
<dbReference type="GO" id="GO:0000175">
    <property type="term" value="F:3'-5'-RNA exonuclease activity"/>
    <property type="evidence" value="ECO:0007669"/>
    <property type="project" value="TreeGrafter"/>
</dbReference>
<dbReference type="GO" id="GO:0000932">
    <property type="term" value="C:P-body"/>
    <property type="evidence" value="ECO:0007669"/>
    <property type="project" value="TreeGrafter"/>
</dbReference>
<sequence length="787" mass="88430">MSGRWAQRSHQDPSYYVPGFVPATQLEKLLPYLPDAEVSQRLQSSVQIFPKSVPREIGKPLLDKMGRFWAKADETCLRAAHKLEDAHRKIAHPYVTTYATLEEITSEVLKGDQEPTEGRRLPDYALYAVHRTIAVKDIGIQQQSKGTLRAGGEYEVISINEASDATRVMDYVRMYIDEKTKCSHPKKWGPLRDFVQRYKLFIRFLESWAASRSFNRTSNLHSIGSQILRAMERYGESEDVKLDVKTGWTFLQEIGVVLPWATRQPYVLRLPSAGQRSDADGNEPMVQGFIDDKLAHLRKDWGHLPVYCIDDVSAHEIDDGVSVEATENPEEFWLHVHVADPAAHINPGSPVAWFAERLITNVYLPERVVSMLDSDIVRSKLGLAAGRPCLTFSAKVGDGGQLLEYNISSGRINNVIYVTPMTLEEASLGRQENATQGDSSYSVGDDAGPSTTPTRKMSGVDDLSNEQKKQLKLLRQIGLRRASLLKKNGALDIGSTSHDISIRFNGMSLHPSSPTASVFHSSDPTIELTTKESRSQPNSPLSYLMILAAEVCGNWCRERGIPSIYRVTPRNPSKADPAEYFRNKVLPAQDDKGLVSEAVARGYLETIGAAQPSTIPGPHHAVGQSIFTRCTSPLRRYTDLLVHWQIGAALEHEHRTKQSLVGNQDESIFPFSTEKLDRLVPRIDTRERVIKMAERKSRDSWFAQFLLRAWKFGESSLPPVLTFVVRFVNGKRGTANGTIPQFLQPAVLQPVEWLKADEIRLHDTFEVEIDDIDVVEGRIYVKPKRRI</sequence>
<evidence type="ECO:0000259" key="2">
    <source>
        <dbReference type="SMART" id="SM00955"/>
    </source>
</evidence>
<dbReference type="InterPro" id="IPR056624">
    <property type="entry name" value="WH_CYT4"/>
</dbReference>
<dbReference type="GO" id="GO:0006402">
    <property type="term" value="P:mRNA catabolic process"/>
    <property type="evidence" value="ECO:0007669"/>
    <property type="project" value="TreeGrafter"/>
</dbReference>
<dbReference type="SUPFAM" id="SSF50249">
    <property type="entry name" value="Nucleic acid-binding proteins"/>
    <property type="match status" value="1"/>
</dbReference>
<feature type="compositionally biased region" description="Polar residues" evidence="1">
    <location>
        <begin position="430"/>
        <end position="442"/>
    </location>
</feature>
<dbReference type="EMBL" id="MU251371">
    <property type="protein sequence ID" value="KAG9238332.1"/>
    <property type="molecule type" value="Genomic_DNA"/>
</dbReference>
<dbReference type="InterPro" id="IPR050180">
    <property type="entry name" value="RNR_Ribonuclease"/>
</dbReference>
<dbReference type="Pfam" id="PF25522">
    <property type="entry name" value="OB_cyt-4"/>
    <property type="match status" value="1"/>
</dbReference>
<feature type="region of interest" description="Disordered" evidence="1">
    <location>
        <begin position="428"/>
        <end position="464"/>
    </location>
</feature>
<dbReference type="Pfam" id="PF23216">
    <property type="entry name" value="WHD_CYT4"/>
    <property type="match status" value="1"/>
</dbReference>
<dbReference type="SMART" id="SM00955">
    <property type="entry name" value="RNB"/>
    <property type="match status" value="1"/>
</dbReference>
<evidence type="ECO:0000256" key="1">
    <source>
        <dbReference type="SAM" id="MobiDB-lite"/>
    </source>
</evidence>
<accession>A0A9P8C9D7</accession>
<dbReference type="AlphaFoldDB" id="A0A9P8C9D7"/>
<gene>
    <name evidence="3" type="ORF">BJ875DRAFT_368083</name>
</gene>
<reference evidence="3" key="1">
    <citation type="journal article" date="2021" name="IMA Fungus">
        <title>Genomic characterization of three marine fungi, including Emericellopsis atlantica sp. nov. with signatures of a generalist lifestyle and marine biomass degradation.</title>
        <authorList>
            <person name="Hagestad O.C."/>
            <person name="Hou L."/>
            <person name="Andersen J.H."/>
            <person name="Hansen E.H."/>
            <person name="Altermark B."/>
            <person name="Li C."/>
            <person name="Kuhnert E."/>
            <person name="Cox R.J."/>
            <person name="Crous P.W."/>
            <person name="Spatafora J.W."/>
            <person name="Lail K."/>
            <person name="Amirebrahimi M."/>
            <person name="Lipzen A."/>
            <person name="Pangilinan J."/>
            <person name="Andreopoulos W."/>
            <person name="Hayes R.D."/>
            <person name="Ng V."/>
            <person name="Grigoriev I.V."/>
            <person name="Jackson S.A."/>
            <person name="Sutton T.D.S."/>
            <person name="Dobson A.D.W."/>
            <person name="Rama T."/>
        </authorList>
    </citation>
    <scope>NUCLEOTIDE SEQUENCE</scope>
    <source>
        <strain evidence="3">TRa018bII</strain>
    </source>
</reference>
<dbReference type="OrthoDB" id="2285229at2759"/>
<dbReference type="PANTHER" id="PTHR23355:SF65">
    <property type="entry name" value="EXORIBONUCLEASE CYT-4, PUTATIVE (AFU_ORTHOLOGUE AFUA_7G01550)-RELATED"/>
    <property type="match status" value="1"/>
</dbReference>
<dbReference type="Pfam" id="PF00773">
    <property type="entry name" value="RNB"/>
    <property type="match status" value="1"/>
</dbReference>
<keyword evidence="4" id="KW-1185">Reference proteome</keyword>
<protein>
    <submittedName>
        <fullName evidence="3">Mitochondrial protein cyt-4</fullName>
    </submittedName>
</protein>
<evidence type="ECO:0000313" key="3">
    <source>
        <dbReference type="EMBL" id="KAG9238332.1"/>
    </source>
</evidence>
<organism evidence="3 4">
    <name type="scientific">Amylocarpus encephaloides</name>
    <dbReference type="NCBI Taxonomy" id="45428"/>
    <lineage>
        <taxon>Eukaryota</taxon>
        <taxon>Fungi</taxon>
        <taxon>Dikarya</taxon>
        <taxon>Ascomycota</taxon>
        <taxon>Pezizomycotina</taxon>
        <taxon>Leotiomycetes</taxon>
        <taxon>Helotiales</taxon>
        <taxon>Helotiales incertae sedis</taxon>
        <taxon>Amylocarpus</taxon>
    </lineage>
</organism>
<dbReference type="InterPro" id="IPR012340">
    <property type="entry name" value="NA-bd_OB-fold"/>
</dbReference>
<dbReference type="Proteomes" id="UP000824998">
    <property type="component" value="Unassembled WGS sequence"/>
</dbReference>
<dbReference type="InterPro" id="IPR057912">
    <property type="entry name" value="OB_CYT4_C"/>
</dbReference>
<name>A0A9P8C9D7_9HELO</name>
<evidence type="ECO:0000313" key="4">
    <source>
        <dbReference type="Proteomes" id="UP000824998"/>
    </source>
</evidence>
<proteinExistence type="predicted"/>
<dbReference type="GO" id="GO:0003723">
    <property type="term" value="F:RNA binding"/>
    <property type="evidence" value="ECO:0007669"/>
    <property type="project" value="InterPro"/>
</dbReference>